<sequence length="150" mass="17785">LLKNRLIDMSLNLNKLESDFWLRLIELRCQKDFIKQVGSNHRRQLISLNEQYQRRENLTDLLETKENLTIDSTELLSALNNSNEERISIESCLNEYRIQYNVLCTRTGSEAYKEISRQLAQLYILLRDSIIELKISLNWFLQLLTNNLPP</sequence>
<accession>A0A820Q750</accession>
<dbReference type="AlphaFoldDB" id="A0A820Q750"/>
<proteinExistence type="predicted"/>
<organism evidence="1 2">
    <name type="scientific">Adineta steineri</name>
    <dbReference type="NCBI Taxonomy" id="433720"/>
    <lineage>
        <taxon>Eukaryota</taxon>
        <taxon>Metazoa</taxon>
        <taxon>Spiralia</taxon>
        <taxon>Gnathifera</taxon>
        <taxon>Rotifera</taxon>
        <taxon>Eurotatoria</taxon>
        <taxon>Bdelloidea</taxon>
        <taxon>Adinetida</taxon>
        <taxon>Adinetidae</taxon>
        <taxon>Adineta</taxon>
    </lineage>
</organism>
<evidence type="ECO:0000313" key="2">
    <source>
        <dbReference type="Proteomes" id="UP000663868"/>
    </source>
</evidence>
<name>A0A820Q750_9BILA</name>
<feature type="non-terminal residue" evidence="1">
    <location>
        <position position="1"/>
    </location>
</feature>
<dbReference type="EMBL" id="CAJOBB010026468">
    <property type="protein sequence ID" value="CAF4416126.1"/>
    <property type="molecule type" value="Genomic_DNA"/>
</dbReference>
<dbReference type="Proteomes" id="UP000663868">
    <property type="component" value="Unassembled WGS sequence"/>
</dbReference>
<feature type="non-terminal residue" evidence="1">
    <location>
        <position position="150"/>
    </location>
</feature>
<gene>
    <name evidence="1" type="ORF">KXQ929_LOCUS51895</name>
</gene>
<evidence type="ECO:0000313" key="1">
    <source>
        <dbReference type="EMBL" id="CAF4416126.1"/>
    </source>
</evidence>
<reference evidence="1" key="1">
    <citation type="submission" date="2021-02" db="EMBL/GenBank/DDBJ databases">
        <authorList>
            <person name="Nowell W R."/>
        </authorList>
    </citation>
    <scope>NUCLEOTIDE SEQUENCE</scope>
</reference>
<protein>
    <submittedName>
        <fullName evidence="1">Uncharacterized protein</fullName>
    </submittedName>
</protein>
<comment type="caution">
    <text evidence="1">The sequence shown here is derived from an EMBL/GenBank/DDBJ whole genome shotgun (WGS) entry which is preliminary data.</text>
</comment>